<comment type="caution">
    <text evidence="3">The sequence shown here is derived from an EMBL/GenBank/DDBJ whole genome shotgun (WGS) entry which is preliminary data.</text>
</comment>
<feature type="signal peptide" evidence="2">
    <location>
        <begin position="1"/>
        <end position="40"/>
    </location>
</feature>
<evidence type="ECO:0000256" key="1">
    <source>
        <dbReference type="SAM" id="MobiDB-lite"/>
    </source>
</evidence>
<feature type="compositionally biased region" description="Basic and acidic residues" evidence="1">
    <location>
        <begin position="95"/>
        <end position="122"/>
    </location>
</feature>
<sequence length="247" mass="27918">MHRLPTHLRRLHSQALRRRWVTGCVAMALAPAALLVSVQAADTGNPRIYSCIDGKGRRLSSDRPIPECLTQEQKMLGRDGSQRGTMPPLISPEQQARENEERDRQQQERIRREDQARRDRNLLTRYPDPAAHDLARDRALETVQERVRQARSRLDALNLEALKLTAERSALGLKPPSAELRAKTSANEGATEAQRNILRNQESERDRVTQQFALERDRLNQLWSGVPPGSDPAPPATQTTSRPATRP</sequence>
<feature type="compositionally biased region" description="Polar residues" evidence="1">
    <location>
        <begin position="184"/>
        <end position="200"/>
    </location>
</feature>
<evidence type="ECO:0000256" key="2">
    <source>
        <dbReference type="SAM" id="SignalP"/>
    </source>
</evidence>
<gene>
    <name evidence="3" type="ORF">AACH00_10910</name>
</gene>
<evidence type="ECO:0008006" key="5">
    <source>
        <dbReference type="Google" id="ProtNLM"/>
    </source>
</evidence>
<organism evidence="3 4">
    <name type="scientific">Ideonella margarita</name>
    <dbReference type="NCBI Taxonomy" id="2984191"/>
    <lineage>
        <taxon>Bacteria</taxon>
        <taxon>Pseudomonadati</taxon>
        <taxon>Pseudomonadota</taxon>
        <taxon>Betaproteobacteria</taxon>
        <taxon>Burkholderiales</taxon>
        <taxon>Sphaerotilaceae</taxon>
        <taxon>Ideonella</taxon>
    </lineage>
</organism>
<evidence type="ECO:0000313" key="3">
    <source>
        <dbReference type="EMBL" id="MEK8046861.1"/>
    </source>
</evidence>
<feature type="chain" id="PRO_5046985391" description="DUF4124 domain-containing protein" evidence="2">
    <location>
        <begin position="41"/>
        <end position="247"/>
    </location>
</feature>
<protein>
    <recommendedName>
        <fullName evidence="5">DUF4124 domain-containing protein</fullName>
    </recommendedName>
</protein>
<name>A0ABU9C7I0_9BURK</name>
<reference evidence="3 4" key="1">
    <citation type="submission" date="2024-04" db="EMBL/GenBank/DDBJ databases">
        <title>Novel species of the genus Ideonella isolated from streams.</title>
        <authorList>
            <person name="Lu H."/>
        </authorList>
    </citation>
    <scope>NUCLEOTIDE SEQUENCE [LARGE SCALE GENOMIC DNA]</scope>
    <source>
        <strain evidence="3 4">LYT19W</strain>
    </source>
</reference>
<feature type="compositionally biased region" description="Polar residues" evidence="1">
    <location>
        <begin position="236"/>
        <end position="247"/>
    </location>
</feature>
<dbReference type="RefSeq" id="WP_341399155.1">
    <property type="nucleotide sequence ID" value="NZ_JBBUTI010000006.1"/>
</dbReference>
<keyword evidence="4" id="KW-1185">Reference proteome</keyword>
<evidence type="ECO:0000313" key="4">
    <source>
        <dbReference type="Proteomes" id="UP001379945"/>
    </source>
</evidence>
<feature type="compositionally biased region" description="Basic and acidic residues" evidence="1">
    <location>
        <begin position="201"/>
        <end position="219"/>
    </location>
</feature>
<accession>A0ABU9C7I0</accession>
<proteinExistence type="predicted"/>
<dbReference type="Proteomes" id="UP001379945">
    <property type="component" value="Unassembled WGS sequence"/>
</dbReference>
<keyword evidence="2" id="KW-0732">Signal</keyword>
<feature type="region of interest" description="Disordered" evidence="1">
    <location>
        <begin position="179"/>
        <end position="247"/>
    </location>
</feature>
<dbReference type="EMBL" id="JBBUTI010000006">
    <property type="protein sequence ID" value="MEK8046861.1"/>
    <property type="molecule type" value="Genomic_DNA"/>
</dbReference>
<feature type="region of interest" description="Disordered" evidence="1">
    <location>
        <begin position="75"/>
        <end position="130"/>
    </location>
</feature>